<sequence>MKSRPTVTTVLLSPALLLALMIGGCAAQPTGTESTDAATAAAATSTPVATPTPTPAAAAPSPTADPAADPAATAPAPATPKPVTVEELGKGDQPDAVDVEVAGPTQVAFRRITIAPGAGTGPHCHDGQLIAVVESGVFTHYAPIYPDGVHVYHAGESIVEGAHYVHEGKNDGTEPVVLLVTYVIAEGEPLAETDLSKCDG</sequence>
<organism evidence="4 5">
    <name type="scientific">Herbiconiux daphne</name>
    <dbReference type="NCBI Taxonomy" id="2970914"/>
    <lineage>
        <taxon>Bacteria</taxon>
        <taxon>Bacillati</taxon>
        <taxon>Actinomycetota</taxon>
        <taxon>Actinomycetes</taxon>
        <taxon>Micrococcales</taxon>
        <taxon>Microbacteriaceae</taxon>
        <taxon>Herbiconiux</taxon>
    </lineage>
</organism>
<feature type="signal peptide" evidence="2">
    <location>
        <begin position="1"/>
        <end position="27"/>
    </location>
</feature>
<dbReference type="InterPro" id="IPR011051">
    <property type="entry name" value="RmlC_Cupin_sf"/>
</dbReference>
<keyword evidence="5" id="KW-1185">Reference proteome</keyword>
<evidence type="ECO:0000313" key="4">
    <source>
        <dbReference type="EMBL" id="MCS5733701.1"/>
    </source>
</evidence>
<comment type="caution">
    <text evidence="4">The sequence shown here is derived from an EMBL/GenBank/DDBJ whole genome shotgun (WGS) entry which is preliminary data.</text>
</comment>
<keyword evidence="2" id="KW-0732">Signal</keyword>
<evidence type="ECO:0000256" key="1">
    <source>
        <dbReference type="SAM" id="MobiDB-lite"/>
    </source>
</evidence>
<dbReference type="InterPro" id="IPR013096">
    <property type="entry name" value="Cupin_2"/>
</dbReference>
<proteinExistence type="predicted"/>
<gene>
    <name evidence="4" type="ORF">N1032_08105</name>
</gene>
<dbReference type="SUPFAM" id="SSF51182">
    <property type="entry name" value="RmlC-like cupins"/>
    <property type="match status" value="1"/>
</dbReference>
<dbReference type="Gene3D" id="2.60.120.10">
    <property type="entry name" value="Jelly Rolls"/>
    <property type="match status" value="1"/>
</dbReference>
<evidence type="ECO:0000259" key="3">
    <source>
        <dbReference type="Pfam" id="PF07883"/>
    </source>
</evidence>
<name>A0ABT2H189_9MICO</name>
<dbReference type="InterPro" id="IPR014710">
    <property type="entry name" value="RmlC-like_jellyroll"/>
</dbReference>
<dbReference type="Pfam" id="PF07883">
    <property type="entry name" value="Cupin_2"/>
    <property type="match status" value="1"/>
</dbReference>
<reference evidence="4" key="1">
    <citation type="submission" date="2022-08" db="EMBL/GenBank/DDBJ databases">
        <authorList>
            <person name="Deng Y."/>
            <person name="Han X.-F."/>
            <person name="Zhang Y.-Q."/>
        </authorList>
    </citation>
    <scope>NUCLEOTIDE SEQUENCE</scope>
    <source>
        <strain evidence="4">CPCC 203386</strain>
    </source>
</reference>
<dbReference type="RefSeq" id="WP_259538518.1">
    <property type="nucleotide sequence ID" value="NZ_JANLCJ010000002.1"/>
</dbReference>
<feature type="region of interest" description="Disordered" evidence="1">
    <location>
        <begin position="30"/>
        <end position="96"/>
    </location>
</feature>
<evidence type="ECO:0000256" key="2">
    <source>
        <dbReference type="SAM" id="SignalP"/>
    </source>
</evidence>
<dbReference type="EMBL" id="JANLCJ010000002">
    <property type="protein sequence ID" value="MCS5733701.1"/>
    <property type="molecule type" value="Genomic_DNA"/>
</dbReference>
<feature type="domain" description="Cupin type-2" evidence="3">
    <location>
        <begin position="111"/>
        <end position="182"/>
    </location>
</feature>
<feature type="chain" id="PRO_5046863689" evidence="2">
    <location>
        <begin position="28"/>
        <end position="200"/>
    </location>
</feature>
<dbReference type="PROSITE" id="PS51257">
    <property type="entry name" value="PROKAR_LIPOPROTEIN"/>
    <property type="match status" value="1"/>
</dbReference>
<protein>
    <submittedName>
        <fullName evidence="4">Cupin domain-containing protein</fullName>
    </submittedName>
</protein>
<accession>A0ABT2H189</accession>
<evidence type="ECO:0000313" key="5">
    <source>
        <dbReference type="Proteomes" id="UP001165586"/>
    </source>
</evidence>
<dbReference type="Proteomes" id="UP001165586">
    <property type="component" value="Unassembled WGS sequence"/>
</dbReference>
<feature type="compositionally biased region" description="Low complexity" evidence="1">
    <location>
        <begin position="34"/>
        <end position="85"/>
    </location>
</feature>